<dbReference type="EMBL" id="JBANMG010000009">
    <property type="protein sequence ID" value="KAK6949268.1"/>
    <property type="molecule type" value="Genomic_DNA"/>
</dbReference>
<sequence>MAGRLSSSSEKAWRDDTNDEPPAYKSRKLQSNKAKDNLPSYQEAVGDERSEKSYQNDKKSTSAKPNACLNEQNNHDKPPCSHWSESGCNMTANSRQCCSCVDERPKTESGLYPMFVDHEGWVEKATRWQYYCPNCKEYFDPDAKARSLRDQCAWAEKRAQSLADERDRRYFGLGRWIHVCGQSIKSCLPD</sequence>
<accession>A0AAX6M9B1</accession>
<gene>
    <name evidence="2" type="ORF">Daesc_009342</name>
</gene>
<protein>
    <submittedName>
        <fullName evidence="2">Uncharacterized protein</fullName>
    </submittedName>
</protein>
<keyword evidence="3" id="KW-1185">Reference proteome</keyword>
<feature type="region of interest" description="Disordered" evidence="1">
    <location>
        <begin position="1"/>
        <end position="70"/>
    </location>
</feature>
<organism evidence="2 3">
    <name type="scientific">Daldinia eschscholtzii</name>
    <dbReference type="NCBI Taxonomy" id="292717"/>
    <lineage>
        <taxon>Eukaryota</taxon>
        <taxon>Fungi</taxon>
        <taxon>Dikarya</taxon>
        <taxon>Ascomycota</taxon>
        <taxon>Pezizomycotina</taxon>
        <taxon>Sordariomycetes</taxon>
        <taxon>Xylariomycetidae</taxon>
        <taxon>Xylariales</taxon>
        <taxon>Hypoxylaceae</taxon>
        <taxon>Daldinia</taxon>
    </lineage>
</organism>
<dbReference type="Proteomes" id="UP001369815">
    <property type="component" value="Unassembled WGS sequence"/>
</dbReference>
<dbReference type="AlphaFoldDB" id="A0AAX6M9B1"/>
<evidence type="ECO:0000313" key="2">
    <source>
        <dbReference type="EMBL" id="KAK6949268.1"/>
    </source>
</evidence>
<name>A0AAX6M9B1_9PEZI</name>
<reference evidence="2 3" key="1">
    <citation type="journal article" date="2024" name="Front Chem Biol">
        <title>Unveiling the potential of Daldinia eschscholtzii MFLUCC 19-0629 through bioactivity and bioinformatics studies for enhanced sustainable agriculture production.</title>
        <authorList>
            <person name="Brooks S."/>
            <person name="Weaver J.A."/>
            <person name="Klomchit A."/>
            <person name="Alharthi S.A."/>
            <person name="Onlamun T."/>
            <person name="Nurani R."/>
            <person name="Vong T.K."/>
            <person name="Alberti F."/>
            <person name="Greco C."/>
        </authorList>
    </citation>
    <scope>NUCLEOTIDE SEQUENCE [LARGE SCALE GENOMIC DNA]</scope>
    <source>
        <strain evidence="2">MFLUCC 19-0629</strain>
    </source>
</reference>
<evidence type="ECO:0000256" key="1">
    <source>
        <dbReference type="SAM" id="MobiDB-lite"/>
    </source>
</evidence>
<feature type="compositionally biased region" description="Polar residues" evidence="1">
    <location>
        <begin position="1"/>
        <end position="10"/>
    </location>
</feature>
<feature type="compositionally biased region" description="Basic and acidic residues" evidence="1">
    <location>
        <begin position="46"/>
        <end position="60"/>
    </location>
</feature>
<proteinExistence type="predicted"/>
<comment type="caution">
    <text evidence="2">The sequence shown here is derived from an EMBL/GenBank/DDBJ whole genome shotgun (WGS) entry which is preliminary data.</text>
</comment>
<evidence type="ECO:0000313" key="3">
    <source>
        <dbReference type="Proteomes" id="UP001369815"/>
    </source>
</evidence>